<dbReference type="PANTHER" id="PTHR43177">
    <property type="entry name" value="PROTEIN NRFC"/>
    <property type="match status" value="1"/>
</dbReference>
<dbReference type="InterPro" id="IPR054822">
    <property type="entry name" value="DsrO-like"/>
</dbReference>
<dbReference type="PROSITE" id="PS51379">
    <property type="entry name" value="4FE4S_FER_2"/>
    <property type="match status" value="3"/>
</dbReference>
<feature type="domain" description="4Fe-4S ferredoxin-type" evidence="5">
    <location>
        <begin position="89"/>
        <end position="118"/>
    </location>
</feature>
<evidence type="ECO:0000259" key="5">
    <source>
        <dbReference type="PROSITE" id="PS51379"/>
    </source>
</evidence>
<evidence type="ECO:0000256" key="1">
    <source>
        <dbReference type="ARBA" id="ARBA00022485"/>
    </source>
</evidence>
<keyword evidence="2" id="KW-0479">Metal-binding</keyword>
<evidence type="ECO:0000256" key="3">
    <source>
        <dbReference type="ARBA" id="ARBA00023004"/>
    </source>
</evidence>
<evidence type="ECO:0000256" key="2">
    <source>
        <dbReference type="ARBA" id="ARBA00022723"/>
    </source>
</evidence>
<organism evidence="6 7">
    <name type="scientific">Desulfitobacterium dehalogenans</name>
    <dbReference type="NCBI Taxonomy" id="36854"/>
    <lineage>
        <taxon>Bacteria</taxon>
        <taxon>Bacillati</taxon>
        <taxon>Bacillota</taxon>
        <taxon>Clostridia</taxon>
        <taxon>Eubacteriales</taxon>
        <taxon>Desulfitobacteriaceae</taxon>
        <taxon>Desulfitobacterium</taxon>
    </lineage>
</organism>
<dbReference type="PANTHER" id="PTHR43177:SF3">
    <property type="entry name" value="PROTEIN NRFC HOMOLOG"/>
    <property type="match status" value="1"/>
</dbReference>
<dbReference type="GO" id="GO:0051539">
    <property type="term" value="F:4 iron, 4 sulfur cluster binding"/>
    <property type="evidence" value="ECO:0007669"/>
    <property type="project" value="UniProtKB-KW"/>
</dbReference>
<dbReference type="Gene3D" id="3.30.70.20">
    <property type="match status" value="2"/>
</dbReference>
<keyword evidence="1" id="KW-0004">4Fe-4S</keyword>
<dbReference type="Pfam" id="PF13247">
    <property type="entry name" value="Fer4_11"/>
    <property type="match status" value="2"/>
</dbReference>
<dbReference type="InterPro" id="IPR017900">
    <property type="entry name" value="4Fe4S_Fe_S_CS"/>
</dbReference>
<dbReference type="EMBL" id="DUTF01000030">
    <property type="protein sequence ID" value="HHY25390.1"/>
    <property type="molecule type" value="Genomic_DNA"/>
</dbReference>
<proteinExistence type="predicted"/>
<reference evidence="6 7" key="1">
    <citation type="journal article" date="2020" name="Biotechnol. Biofuels">
        <title>New insights from the biogas microbiome by comprehensive genome-resolved metagenomics of nearly 1600 species originating from multiple anaerobic digesters.</title>
        <authorList>
            <person name="Campanaro S."/>
            <person name="Treu L."/>
            <person name="Rodriguez-R L.M."/>
            <person name="Kovalovszki A."/>
            <person name="Ziels R.M."/>
            <person name="Maus I."/>
            <person name="Zhu X."/>
            <person name="Kougias P.G."/>
            <person name="Basile A."/>
            <person name="Luo G."/>
            <person name="Schluter A."/>
            <person name="Konstantinidis K.T."/>
            <person name="Angelidaki I."/>
        </authorList>
    </citation>
    <scope>NUCLEOTIDE SEQUENCE [LARGE SCALE GENOMIC DNA]</scope>
    <source>
        <strain evidence="6">AS05jafATM_4</strain>
    </source>
</reference>
<evidence type="ECO:0000313" key="6">
    <source>
        <dbReference type="EMBL" id="HHY25390.1"/>
    </source>
</evidence>
<evidence type="ECO:0000256" key="4">
    <source>
        <dbReference type="ARBA" id="ARBA00023014"/>
    </source>
</evidence>
<gene>
    <name evidence="6" type="ORF">GX523_01330</name>
</gene>
<keyword evidence="3" id="KW-0408">Iron</keyword>
<dbReference type="InterPro" id="IPR050954">
    <property type="entry name" value="ET_IronSulfur_Cluster-Binding"/>
</dbReference>
<keyword evidence="4" id="KW-0411">Iron-sulfur</keyword>
<dbReference type="SUPFAM" id="SSF54862">
    <property type="entry name" value="4Fe-4S ferredoxins"/>
    <property type="match status" value="1"/>
</dbReference>
<accession>A0A7C6Z2A5</accession>
<dbReference type="InterPro" id="IPR017896">
    <property type="entry name" value="4Fe4S_Fe-S-bd"/>
</dbReference>
<dbReference type="Pfam" id="PF12800">
    <property type="entry name" value="Fer4_4"/>
    <property type="match status" value="1"/>
</dbReference>
<protein>
    <submittedName>
        <fullName evidence="6">4Fe-4S dicluster domain-containing protein</fullName>
    </submittedName>
</protein>
<dbReference type="PROSITE" id="PS00198">
    <property type="entry name" value="4FE4S_FER_1"/>
    <property type="match status" value="1"/>
</dbReference>
<feature type="domain" description="4Fe-4S ferredoxin-type" evidence="5">
    <location>
        <begin position="5"/>
        <end position="35"/>
    </location>
</feature>
<dbReference type="GO" id="GO:0046872">
    <property type="term" value="F:metal ion binding"/>
    <property type="evidence" value="ECO:0007669"/>
    <property type="project" value="UniProtKB-KW"/>
</dbReference>
<evidence type="ECO:0000313" key="7">
    <source>
        <dbReference type="Proteomes" id="UP000553059"/>
    </source>
</evidence>
<dbReference type="Proteomes" id="UP000553059">
    <property type="component" value="Unassembled WGS sequence"/>
</dbReference>
<dbReference type="CDD" id="cd10551">
    <property type="entry name" value="PsrB"/>
    <property type="match status" value="1"/>
</dbReference>
<name>A0A7C6Z2A5_9FIRM</name>
<sequence length="206" mass="23206">MSKKLGMVIDLKRCTGCTTCANACKMQNNVPMGMLWNRVLTEGGEEYDTAAGVYPHVQRRFLPIACQHCENAACVKVCPVGATYKDESGRVLINYERCIGCRFCMAACPYNARVFNWQEPVRDPGFNYGDKSVPLRKVGVVEKCSMCKERTDINLEPMCVKCCPARARKFGDLNDPESEVSRLVRERNGQQLLPEKGTKPQVYYLD</sequence>
<feature type="domain" description="4Fe-4S ferredoxin-type" evidence="5">
    <location>
        <begin position="57"/>
        <end position="88"/>
    </location>
</feature>
<dbReference type="AlphaFoldDB" id="A0A7C6Z2A5"/>
<comment type="caution">
    <text evidence="6">The sequence shown here is derived from an EMBL/GenBank/DDBJ whole genome shotgun (WGS) entry which is preliminary data.</text>
</comment>
<dbReference type="NCBIfam" id="NF045797">
    <property type="entry name" value="DsrO"/>
    <property type="match status" value="1"/>
</dbReference>